<feature type="domain" description="Translocation and assembly module TamB C-terminal" evidence="6">
    <location>
        <begin position="1144"/>
        <end position="1503"/>
    </location>
</feature>
<evidence type="ECO:0000313" key="8">
    <source>
        <dbReference type="Proteomes" id="UP000015480"/>
    </source>
</evidence>
<keyword evidence="2" id="KW-0812">Transmembrane</keyword>
<dbReference type="GO" id="GO:0009306">
    <property type="term" value="P:protein secretion"/>
    <property type="evidence" value="ECO:0007669"/>
    <property type="project" value="InterPro"/>
</dbReference>
<sequence length="1503" mass="157833">MQMMILPRFMLRLAMAFWLLAVVTPFAQAQSAAEISAQTEDDKGFITRFLQEKLSGAGRQVTIDGFEGALSSTATFTRMTITDDDGAWITLENGAIQWTRSALFAGRVSIQELSAERVILPRLPKGDASAPQAETREFKLPELPVGVNIEHINVGRVELGEPVIGVAATVSIDGSMRLSGGEGEAKLTINRVDGPRGQFALDANFSNETRILKFGLDLDEDANGLFVNLVNLEGRPSVKASIKGEGPLNQFKADLTLATNGQDRITGNLAIEPQNQDNLAGTGFRIQMGGDIAALVPPQHRDFFGTNSQLLAEGWISETGEMRVPTISVKTDALNLTGSVSTNEQGAPKTAQLLVLFGEDAQAPILPVRLPWADKPTTVQSGRLQLSYDATRDSSWTLKGRVGQISREELQLQELRLDGLGKVDLTNDALNSIHGWVAFGIDGLKPADAALARAVGDTLNGGLNFDFRPGNALQLSGVNVNGSSYGLKGDLAMDGLSSGITLSGDLTAAYRDLGDLSGLAGRELAGRGEAHIAGYYQILTRGFDADVHVTGTDIKVSQPQADRLLAGQSTIEISARRDETGIELRNLAVNAQNLTVKGQGYLNSNASDVTATIEMPSLAAADPGMSGAIRAEAKLSGPDKARKLTVNGKAVDLVTGVKQIDGALRGETDLSVMAAEQNGNFELEELTLANPQLKLDGAGSFATGAIQAKLNLAVANLAVLESGLSGGLNAVATVSEKDGIRLITVDGTGQELRLGQDSVDGALTGETKLNLAAEQQGDTFTIKSFTLNNQQMDATASGVYGPAKTDLRANLNLRSLASFGRGWRGAVTADASFADDGSGARRLTVSGQGENLSFGQAQVDGALAGTTQLNLNGTERDGVFTIDTATVTNPRLNVAANGKVGKGVTDITAELNAQDLRFLGHGFRGAVKANGHVLDQGGNRQITATGSANGLAIGNEKADALLRGQTSFDIAATMDAQNRLSFQRLNARNPQLQIEANGDSTSRLNVNGRLADVALVAPGFPGPAQVTGTIAETPQNFAVNLNATAPGNTRAKIEGTLARTFQTMDLRVNGTSDIGIVNPILRTRSVEGPLAIDLRINGKPSLEALSGRVSLRGGRLSDPKFGLAVSSLNATAELNAGRIAVDVQGAVENGGTITAKGPVTLTGDRPLNLEIGLNNVVLRDPNLYETRVRGQLTVGGSLVGGMVISGRLNVGETELRIPSTGFGGATSIPAIKHLYDRPPVRATRAKAGLAGYPSADAAAAGMNGPAATAGAKPARLDLVISAPRQVFVRGRGVDAELGGEIRVTGTSAQVIPVGQLELIRGRVDLLGKRFDMTEGLIELQGSMIPALRLVAETVQDGVTTRIIIDGEARDPEVKFESDPEMPQEEVISHLLFGRGLDSISALQAAQLANAIAVLAGKGGEGIVGALRNATGLDDLDLSTDDQGQVSVRAGKYLSKKLYTDVQVGQSGKTELNLNLDISRSLRARGTVDSEGDSKLGLYYERDY</sequence>
<evidence type="ECO:0000313" key="7">
    <source>
        <dbReference type="EMBL" id="AGT11293.1"/>
    </source>
</evidence>
<keyword evidence="5" id="KW-0732">Signal</keyword>
<name>S5YII8_PARAH</name>
<dbReference type="GO" id="GO:0097347">
    <property type="term" value="C:TAM protein secretion complex"/>
    <property type="evidence" value="ECO:0007669"/>
    <property type="project" value="TreeGrafter"/>
</dbReference>
<keyword evidence="7" id="KW-0614">Plasmid</keyword>
<evidence type="ECO:0000256" key="5">
    <source>
        <dbReference type="SAM" id="SignalP"/>
    </source>
</evidence>
<dbReference type="Proteomes" id="UP000015480">
    <property type="component" value="Plasmid pAMI5"/>
</dbReference>
<keyword evidence="8" id="KW-1185">Reference proteome</keyword>
<geneLocation type="plasmid" evidence="7 8">
    <name>pAMI5</name>
</geneLocation>
<evidence type="ECO:0000259" key="6">
    <source>
        <dbReference type="Pfam" id="PF04357"/>
    </source>
</evidence>
<organism evidence="7 8">
    <name type="scientific">Paracoccus aminophilus JCM 7686</name>
    <dbReference type="NCBI Taxonomy" id="1367847"/>
    <lineage>
        <taxon>Bacteria</taxon>
        <taxon>Pseudomonadati</taxon>
        <taxon>Pseudomonadota</taxon>
        <taxon>Alphaproteobacteria</taxon>
        <taxon>Rhodobacterales</taxon>
        <taxon>Paracoccaceae</taxon>
        <taxon>Paracoccus</taxon>
    </lineage>
</organism>
<reference evidence="7 8" key="1">
    <citation type="journal article" date="2014" name="BMC Genomics">
        <title>Architecture and functions of a multipartite genome of the methylotrophic bacterium Paracoccus aminophilus JCM 7686, containing primary and secondary chromids.</title>
        <authorList>
            <person name="Dziewit L."/>
            <person name="Czarnecki J."/>
            <person name="Wibberg D."/>
            <person name="Radlinska M."/>
            <person name="Mrozek P."/>
            <person name="Szymczak M."/>
            <person name="Schluter A."/>
            <person name="Puhler A."/>
            <person name="Bartosik D."/>
        </authorList>
    </citation>
    <scope>NUCLEOTIDE SEQUENCE [LARGE SCALE GENOMIC DNA]</scope>
    <source>
        <strain evidence="7">JCM 7686</strain>
        <plasmid evidence="8">Plasmid pAMI5</plasmid>
    </source>
</reference>
<feature type="signal peptide" evidence="5">
    <location>
        <begin position="1"/>
        <end position="29"/>
    </location>
</feature>
<dbReference type="Pfam" id="PF04357">
    <property type="entry name" value="TamB"/>
    <property type="match status" value="1"/>
</dbReference>
<dbReference type="GO" id="GO:0005886">
    <property type="term" value="C:plasma membrane"/>
    <property type="evidence" value="ECO:0007669"/>
    <property type="project" value="InterPro"/>
</dbReference>
<gene>
    <name evidence="7" type="ORF">JCM7686_pAMI5p227</name>
</gene>
<dbReference type="HOGENOM" id="CLU_002202_0_0_5"/>
<evidence type="ECO:0000256" key="4">
    <source>
        <dbReference type="ARBA" id="ARBA00023136"/>
    </source>
</evidence>
<accession>S5YII8</accession>
<feature type="chain" id="PRO_5004534935" description="Translocation and assembly module TamB C-terminal domain-containing protein" evidence="5">
    <location>
        <begin position="30"/>
        <end position="1503"/>
    </location>
</feature>
<evidence type="ECO:0000256" key="2">
    <source>
        <dbReference type="ARBA" id="ARBA00022692"/>
    </source>
</evidence>
<dbReference type="PATRIC" id="fig|1367847.3.peg.4263"/>
<dbReference type="PANTHER" id="PTHR36985:SF1">
    <property type="entry name" value="TRANSLOCATION AND ASSEMBLY MODULE SUBUNIT TAMB"/>
    <property type="match status" value="1"/>
</dbReference>
<dbReference type="RefSeq" id="WP_020953064.1">
    <property type="nucleotide sequence ID" value="NC_022043.1"/>
</dbReference>
<keyword evidence="4" id="KW-0472">Membrane</keyword>
<dbReference type="PANTHER" id="PTHR36985">
    <property type="entry name" value="TRANSLOCATION AND ASSEMBLY MODULE SUBUNIT TAMB"/>
    <property type="match status" value="1"/>
</dbReference>
<comment type="subcellular location">
    <subcellularLocation>
        <location evidence="1">Membrane</location>
        <topology evidence="1">Single-pass membrane protein</topology>
    </subcellularLocation>
</comment>
<proteinExistence type="predicted"/>
<evidence type="ECO:0000256" key="1">
    <source>
        <dbReference type="ARBA" id="ARBA00004167"/>
    </source>
</evidence>
<dbReference type="InterPro" id="IPR007452">
    <property type="entry name" value="TamB_C"/>
</dbReference>
<keyword evidence="3" id="KW-1133">Transmembrane helix</keyword>
<dbReference type="EMBL" id="CP006653">
    <property type="protein sequence ID" value="AGT11293.1"/>
    <property type="molecule type" value="Genomic_DNA"/>
</dbReference>
<evidence type="ECO:0000256" key="3">
    <source>
        <dbReference type="ARBA" id="ARBA00022989"/>
    </source>
</evidence>
<protein>
    <recommendedName>
        <fullName evidence="6">Translocation and assembly module TamB C-terminal domain-containing protein</fullName>
    </recommendedName>
</protein>
<dbReference type="KEGG" id="pami:JCM7686_pAMI5p227"/>